<sequence length="215" mass="23819">MTLTLFDYFRSGAAYRTRIALNLKGIAYEHHCVHLTRNGGEQHSDAYKAINPQERVPSLRLEDGTILTQSPAILEWLDEVHPEPPLLPHDPVARAKVRAVAAIIGCDVHPINNLAVLSYLRGPLEQPEENVQAWIANWIHKGFAAVEALVDDGPYCFGDKPSMADLYLIPQVFSAVRFKVPLDAYPKIRAIDETCAAHPAFEQAHPSKQPDAVSA</sequence>
<dbReference type="GO" id="GO:0006749">
    <property type="term" value="P:glutathione metabolic process"/>
    <property type="evidence" value="ECO:0007669"/>
    <property type="project" value="TreeGrafter"/>
</dbReference>
<dbReference type="InterPro" id="IPR005955">
    <property type="entry name" value="GST_Zeta"/>
</dbReference>
<dbReference type="PROSITE" id="PS50405">
    <property type="entry name" value="GST_CTER"/>
    <property type="match status" value="1"/>
</dbReference>
<dbReference type="Gene3D" id="1.20.1050.10">
    <property type="match status" value="1"/>
</dbReference>
<organism evidence="4 5">
    <name type="scientific">Amorphus orientalis</name>
    <dbReference type="NCBI Taxonomy" id="649198"/>
    <lineage>
        <taxon>Bacteria</taxon>
        <taxon>Pseudomonadati</taxon>
        <taxon>Pseudomonadota</taxon>
        <taxon>Alphaproteobacteria</taxon>
        <taxon>Hyphomicrobiales</taxon>
        <taxon>Amorphaceae</taxon>
        <taxon>Amorphus</taxon>
    </lineage>
</organism>
<dbReference type="PANTHER" id="PTHR42673:SF21">
    <property type="entry name" value="GLUTATHIONE S-TRANSFERASE YFCF"/>
    <property type="match status" value="1"/>
</dbReference>
<reference evidence="4" key="1">
    <citation type="submission" date="2023-07" db="EMBL/GenBank/DDBJ databases">
        <title>Genomic Encyclopedia of Type Strains, Phase IV (KMG-IV): sequencing the most valuable type-strain genomes for metagenomic binning, comparative biology and taxonomic classification.</title>
        <authorList>
            <person name="Goeker M."/>
        </authorList>
    </citation>
    <scope>NUCLEOTIDE SEQUENCE</scope>
    <source>
        <strain evidence="4">DSM 21202</strain>
    </source>
</reference>
<dbReference type="PROSITE" id="PS50404">
    <property type="entry name" value="GST_NTER"/>
    <property type="match status" value="1"/>
</dbReference>
<feature type="domain" description="GST N-terminal" evidence="2">
    <location>
        <begin position="1"/>
        <end position="85"/>
    </location>
</feature>
<dbReference type="GO" id="GO:0005737">
    <property type="term" value="C:cytoplasm"/>
    <property type="evidence" value="ECO:0007669"/>
    <property type="project" value="InterPro"/>
</dbReference>
<accession>A0AAE4AUM0</accession>
<dbReference type="CDD" id="cd03042">
    <property type="entry name" value="GST_N_Zeta"/>
    <property type="match status" value="1"/>
</dbReference>
<gene>
    <name evidence="4" type="ORF">J2S73_002416</name>
</gene>
<evidence type="ECO:0000259" key="3">
    <source>
        <dbReference type="PROSITE" id="PS50405"/>
    </source>
</evidence>
<evidence type="ECO:0000256" key="1">
    <source>
        <dbReference type="ARBA" id="ARBA00010007"/>
    </source>
</evidence>
<protein>
    <submittedName>
        <fullName evidence="4">Maleylacetoacetate isomerase</fullName>
    </submittedName>
</protein>
<dbReference type="SFLD" id="SFLDG00358">
    <property type="entry name" value="Main_(cytGST)"/>
    <property type="match status" value="1"/>
</dbReference>
<dbReference type="GO" id="GO:0016034">
    <property type="term" value="F:maleylacetoacetate isomerase activity"/>
    <property type="evidence" value="ECO:0007669"/>
    <property type="project" value="TreeGrafter"/>
</dbReference>
<dbReference type="CDD" id="cd03191">
    <property type="entry name" value="GST_C_Zeta"/>
    <property type="match status" value="1"/>
</dbReference>
<dbReference type="InterPro" id="IPR034330">
    <property type="entry name" value="GST_Zeta_C"/>
</dbReference>
<dbReference type="InterPro" id="IPR040079">
    <property type="entry name" value="Glutathione_S-Trfase"/>
</dbReference>
<evidence type="ECO:0000313" key="5">
    <source>
        <dbReference type="Proteomes" id="UP001229244"/>
    </source>
</evidence>
<dbReference type="Proteomes" id="UP001229244">
    <property type="component" value="Unassembled WGS sequence"/>
</dbReference>
<dbReference type="GO" id="GO:0006559">
    <property type="term" value="P:L-phenylalanine catabolic process"/>
    <property type="evidence" value="ECO:0007669"/>
    <property type="project" value="TreeGrafter"/>
</dbReference>
<evidence type="ECO:0000259" key="2">
    <source>
        <dbReference type="PROSITE" id="PS50404"/>
    </source>
</evidence>
<dbReference type="SUPFAM" id="SSF47616">
    <property type="entry name" value="GST C-terminal domain-like"/>
    <property type="match status" value="1"/>
</dbReference>
<keyword evidence="5" id="KW-1185">Reference proteome</keyword>
<proteinExistence type="inferred from homology"/>
<dbReference type="EMBL" id="JAUSUL010000002">
    <property type="protein sequence ID" value="MDQ0315959.1"/>
    <property type="molecule type" value="Genomic_DNA"/>
</dbReference>
<dbReference type="InterPro" id="IPR036282">
    <property type="entry name" value="Glutathione-S-Trfase_C_sf"/>
</dbReference>
<name>A0AAE4AUM0_9HYPH</name>
<dbReference type="InterPro" id="IPR036249">
    <property type="entry name" value="Thioredoxin-like_sf"/>
</dbReference>
<comment type="similarity">
    <text evidence="1">Belongs to the GST superfamily. Zeta family.</text>
</comment>
<keyword evidence="4" id="KW-0413">Isomerase</keyword>
<dbReference type="InterPro" id="IPR004045">
    <property type="entry name" value="Glutathione_S-Trfase_N"/>
</dbReference>
<dbReference type="PANTHER" id="PTHR42673">
    <property type="entry name" value="MALEYLACETOACETATE ISOMERASE"/>
    <property type="match status" value="1"/>
</dbReference>
<dbReference type="SFLD" id="SFLDS00019">
    <property type="entry name" value="Glutathione_Transferase_(cytos"/>
    <property type="match status" value="1"/>
</dbReference>
<dbReference type="InterPro" id="IPR010987">
    <property type="entry name" value="Glutathione-S-Trfase_C-like"/>
</dbReference>
<dbReference type="GO" id="GO:0004364">
    <property type="term" value="F:glutathione transferase activity"/>
    <property type="evidence" value="ECO:0007669"/>
    <property type="project" value="TreeGrafter"/>
</dbReference>
<dbReference type="Gene3D" id="3.40.30.10">
    <property type="entry name" value="Glutaredoxin"/>
    <property type="match status" value="1"/>
</dbReference>
<dbReference type="InterPro" id="IPR034333">
    <property type="entry name" value="GST_Zeta_N"/>
</dbReference>
<dbReference type="FunFam" id="1.20.1050.10:FF:000010">
    <property type="entry name" value="Maleylacetoacetate isomerase isoform 1"/>
    <property type="match status" value="1"/>
</dbReference>
<dbReference type="AlphaFoldDB" id="A0AAE4AUM0"/>
<dbReference type="Pfam" id="PF13409">
    <property type="entry name" value="GST_N_2"/>
    <property type="match status" value="1"/>
</dbReference>
<comment type="caution">
    <text evidence="4">The sequence shown here is derived from an EMBL/GenBank/DDBJ whole genome shotgun (WGS) entry which is preliminary data.</text>
</comment>
<feature type="domain" description="GST C-terminal" evidence="3">
    <location>
        <begin position="90"/>
        <end position="214"/>
    </location>
</feature>
<dbReference type="SUPFAM" id="SSF52833">
    <property type="entry name" value="Thioredoxin-like"/>
    <property type="match status" value="1"/>
</dbReference>
<dbReference type="NCBIfam" id="TIGR01262">
    <property type="entry name" value="maiA"/>
    <property type="match status" value="1"/>
</dbReference>
<evidence type="ECO:0000313" key="4">
    <source>
        <dbReference type="EMBL" id="MDQ0315959.1"/>
    </source>
</evidence>
<dbReference type="Pfam" id="PF13410">
    <property type="entry name" value="GST_C_2"/>
    <property type="match status" value="1"/>
</dbReference>